<keyword evidence="3" id="KW-1185">Reference proteome</keyword>
<dbReference type="KEGG" id="cep:Cri9333_3919"/>
<name>K9W2Y5_9CYAN</name>
<evidence type="ECO:0000313" key="2">
    <source>
        <dbReference type="EMBL" id="AFZ14728.1"/>
    </source>
</evidence>
<dbReference type="Proteomes" id="UP000010472">
    <property type="component" value="Chromosome"/>
</dbReference>
<feature type="region of interest" description="Disordered" evidence="1">
    <location>
        <begin position="16"/>
        <end position="51"/>
    </location>
</feature>
<evidence type="ECO:0000313" key="3">
    <source>
        <dbReference type="Proteomes" id="UP000010472"/>
    </source>
</evidence>
<dbReference type="STRING" id="1173022.Cri9333_3919"/>
<dbReference type="EMBL" id="CP003620">
    <property type="protein sequence ID" value="AFZ14728.1"/>
    <property type="molecule type" value="Genomic_DNA"/>
</dbReference>
<sequence length="235" mass="26845">MKHHLQRIEKTLNYLSQSNFTQGQQHSARENSMNSQNKQPQKPQVNRSPSVSMTVLPMPKQHQYKTPALPKVTAPNLTQHRIRANPAMAITVLKEIEQKVVGWQQQLQQTLKKIQDVYSEGPIIDGWIESTSQNQSISVKDRHQASMPPMMDYVTEIVSQPDGKFTVADYRLCGLDADGMLWERPCPCEQVKSVSMAIARYHKLCQLLNQKQDLENRLTQLTETLMVLQDHLSTG</sequence>
<protein>
    <submittedName>
        <fullName evidence="2">Uncharacterized protein</fullName>
    </submittedName>
</protein>
<evidence type="ECO:0000256" key="1">
    <source>
        <dbReference type="SAM" id="MobiDB-lite"/>
    </source>
</evidence>
<dbReference type="AlphaFoldDB" id="K9W2Y5"/>
<gene>
    <name evidence="2" type="ORF">Cri9333_3919</name>
</gene>
<dbReference type="HOGENOM" id="CLU_091594_0_0_3"/>
<reference evidence="2 3" key="1">
    <citation type="submission" date="2012-06" db="EMBL/GenBank/DDBJ databases">
        <title>Finished chromosome of genome of Crinalium epipsammum PCC 9333.</title>
        <authorList>
            <consortium name="US DOE Joint Genome Institute"/>
            <person name="Gugger M."/>
            <person name="Coursin T."/>
            <person name="Rippka R."/>
            <person name="Tandeau De Marsac N."/>
            <person name="Huntemann M."/>
            <person name="Wei C.-L."/>
            <person name="Han J."/>
            <person name="Detter J.C."/>
            <person name="Han C."/>
            <person name="Tapia R."/>
            <person name="Davenport K."/>
            <person name="Daligault H."/>
            <person name="Erkkila T."/>
            <person name="Gu W."/>
            <person name="Munk A.C.C."/>
            <person name="Teshima H."/>
            <person name="Xu Y."/>
            <person name="Chain P."/>
            <person name="Chen A."/>
            <person name="Krypides N."/>
            <person name="Mavromatis K."/>
            <person name="Markowitz V."/>
            <person name="Szeto E."/>
            <person name="Ivanova N."/>
            <person name="Mikhailova N."/>
            <person name="Ovchinnikova G."/>
            <person name="Pagani I."/>
            <person name="Pati A."/>
            <person name="Goodwin L."/>
            <person name="Peters L."/>
            <person name="Pitluck S."/>
            <person name="Woyke T."/>
            <person name="Kerfeld C."/>
        </authorList>
    </citation>
    <scope>NUCLEOTIDE SEQUENCE [LARGE SCALE GENOMIC DNA]</scope>
    <source>
        <strain evidence="2 3">PCC 9333</strain>
    </source>
</reference>
<organism evidence="2 3">
    <name type="scientific">Crinalium epipsammum PCC 9333</name>
    <dbReference type="NCBI Taxonomy" id="1173022"/>
    <lineage>
        <taxon>Bacteria</taxon>
        <taxon>Bacillati</taxon>
        <taxon>Cyanobacteriota</taxon>
        <taxon>Cyanophyceae</taxon>
        <taxon>Gomontiellales</taxon>
        <taxon>Gomontiellaceae</taxon>
        <taxon>Crinalium</taxon>
    </lineage>
</organism>
<proteinExistence type="predicted"/>
<dbReference type="eggNOG" id="ENOG502ZCCH">
    <property type="taxonomic scope" value="Bacteria"/>
</dbReference>
<accession>K9W2Y5</accession>